<evidence type="ECO:0000313" key="1">
    <source>
        <dbReference type="EMBL" id="MED6203835.1"/>
    </source>
</evidence>
<dbReference type="Proteomes" id="UP001341840">
    <property type="component" value="Unassembled WGS sequence"/>
</dbReference>
<keyword evidence="2" id="KW-1185">Reference proteome</keyword>
<organism evidence="1 2">
    <name type="scientific">Stylosanthes scabra</name>
    <dbReference type="NCBI Taxonomy" id="79078"/>
    <lineage>
        <taxon>Eukaryota</taxon>
        <taxon>Viridiplantae</taxon>
        <taxon>Streptophyta</taxon>
        <taxon>Embryophyta</taxon>
        <taxon>Tracheophyta</taxon>
        <taxon>Spermatophyta</taxon>
        <taxon>Magnoliopsida</taxon>
        <taxon>eudicotyledons</taxon>
        <taxon>Gunneridae</taxon>
        <taxon>Pentapetalae</taxon>
        <taxon>rosids</taxon>
        <taxon>fabids</taxon>
        <taxon>Fabales</taxon>
        <taxon>Fabaceae</taxon>
        <taxon>Papilionoideae</taxon>
        <taxon>50 kb inversion clade</taxon>
        <taxon>dalbergioids sensu lato</taxon>
        <taxon>Dalbergieae</taxon>
        <taxon>Pterocarpus clade</taxon>
        <taxon>Stylosanthes</taxon>
    </lineage>
</organism>
<dbReference type="EMBL" id="JASCZI010241661">
    <property type="protein sequence ID" value="MED6203835.1"/>
    <property type="molecule type" value="Genomic_DNA"/>
</dbReference>
<accession>A0ABU6Y267</accession>
<sequence>MVKRNARCTCLSPVISRRTRICQSGLRWVLKALHGEIMAGDEGVPRTADGLQLQEEPHRKPRQDFPNQLYWLPSGAKFWVDEGVILVKGVHLVLKLVEPQNNAGTKGVDLRKLLDI</sequence>
<proteinExistence type="predicted"/>
<protein>
    <submittedName>
        <fullName evidence="1">Uncharacterized protein</fullName>
    </submittedName>
</protein>
<reference evidence="1 2" key="1">
    <citation type="journal article" date="2023" name="Plants (Basel)">
        <title>Bridging the Gap: Combining Genomics and Transcriptomics Approaches to Understand Stylosanthes scabra, an Orphan Legume from the Brazilian Caatinga.</title>
        <authorList>
            <person name="Ferreira-Neto J.R.C."/>
            <person name="da Silva M.D."/>
            <person name="Binneck E."/>
            <person name="de Melo N.F."/>
            <person name="da Silva R.H."/>
            <person name="de Melo A.L.T.M."/>
            <person name="Pandolfi V."/>
            <person name="Bustamante F.O."/>
            <person name="Brasileiro-Vidal A.C."/>
            <person name="Benko-Iseppon A.M."/>
        </authorList>
    </citation>
    <scope>NUCLEOTIDE SEQUENCE [LARGE SCALE GENOMIC DNA]</scope>
    <source>
        <tissue evidence="1">Leaves</tissue>
    </source>
</reference>
<gene>
    <name evidence="1" type="ORF">PIB30_003124</name>
</gene>
<evidence type="ECO:0000313" key="2">
    <source>
        <dbReference type="Proteomes" id="UP001341840"/>
    </source>
</evidence>
<name>A0ABU6Y267_9FABA</name>
<comment type="caution">
    <text evidence="1">The sequence shown here is derived from an EMBL/GenBank/DDBJ whole genome shotgun (WGS) entry which is preliminary data.</text>
</comment>